<dbReference type="GeneID" id="106471892"/>
<protein>
    <submittedName>
        <fullName evidence="3">U3 small nucleolar RNA-associated protein 4 homolog</fullName>
    </submittedName>
</protein>
<evidence type="ECO:0000313" key="3">
    <source>
        <dbReference type="RefSeq" id="XP_022256210.1"/>
    </source>
</evidence>
<dbReference type="PANTHER" id="PTHR44163">
    <property type="entry name" value="U3 SMALL NUCLEOLAR RNA-ASSOCIATED PROTEIN 4 HOMOLOG"/>
    <property type="match status" value="1"/>
</dbReference>
<dbReference type="SUPFAM" id="SSF50978">
    <property type="entry name" value="WD40 repeat-like"/>
    <property type="match status" value="1"/>
</dbReference>
<evidence type="ECO:0000256" key="1">
    <source>
        <dbReference type="PROSITE-ProRule" id="PRU00221"/>
    </source>
</evidence>
<dbReference type="SMART" id="SM00320">
    <property type="entry name" value="WD40"/>
    <property type="match status" value="6"/>
</dbReference>
<dbReference type="RefSeq" id="XP_022256210.1">
    <property type="nucleotide sequence ID" value="XM_022400502.1"/>
</dbReference>
<dbReference type="InterPro" id="IPR001680">
    <property type="entry name" value="WD40_rpt"/>
</dbReference>
<dbReference type="Proteomes" id="UP000694941">
    <property type="component" value="Unplaced"/>
</dbReference>
<dbReference type="Pfam" id="PF00400">
    <property type="entry name" value="WD40"/>
    <property type="match status" value="1"/>
</dbReference>
<keyword evidence="2" id="KW-1185">Reference proteome</keyword>
<dbReference type="PROSITE" id="PS50082">
    <property type="entry name" value="WD_REPEATS_2"/>
    <property type="match status" value="1"/>
</dbReference>
<proteinExistence type="predicted"/>
<dbReference type="InterPro" id="IPR046351">
    <property type="entry name" value="UTP4"/>
</dbReference>
<accession>A0ABM1TK04</accession>
<dbReference type="InterPro" id="IPR036322">
    <property type="entry name" value="WD40_repeat_dom_sf"/>
</dbReference>
<evidence type="ECO:0000313" key="2">
    <source>
        <dbReference type="Proteomes" id="UP000694941"/>
    </source>
</evidence>
<dbReference type="InterPro" id="IPR015943">
    <property type="entry name" value="WD40/YVTN_repeat-like_dom_sf"/>
</dbReference>
<dbReference type="Gene3D" id="2.130.10.10">
    <property type="entry name" value="YVTN repeat-like/Quinoprotein amine dehydrogenase"/>
    <property type="match status" value="3"/>
</dbReference>
<organism evidence="2 3">
    <name type="scientific">Limulus polyphemus</name>
    <name type="common">Atlantic horseshoe crab</name>
    <dbReference type="NCBI Taxonomy" id="6850"/>
    <lineage>
        <taxon>Eukaryota</taxon>
        <taxon>Metazoa</taxon>
        <taxon>Ecdysozoa</taxon>
        <taxon>Arthropoda</taxon>
        <taxon>Chelicerata</taxon>
        <taxon>Merostomata</taxon>
        <taxon>Xiphosura</taxon>
        <taxon>Limulidae</taxon>
        <taxon>Limulus</taxon>
    </lineage>
</organism>
<sequence>MNKHKFRVHHVNFFQPDPKSIHCLAFEYNTKKLAVARSDFSIEIWNLSNTHFQESVIPGDPGCSVEAVVWCKGRLFSCGLQGYITEYDLLRLVPKYSVPVTSGPAWCQGFNDRKSLLAVSIGILHFNPVQSQIGQNWRILCLAWHESGDVLVTGSIDAIRIWNVQTGHAKDRILVGRLERNTETIVWCLAVTRCVDTYLVLSKYPPKICLKYPPFLQSQLSHIAHAARCILLQYSRRLELWRLGDTTGENGEDGDVLPLSSKVKKLIEIKIKESDILVCSAISSAAEWLAYSTTEQLRLFRICLEEPNSPSLKKIHSLPNICLPAHRIVFGPNGDILVVATQEGSLQVLELHHTESITCHSIPIAKEHNSSLIHIMTITTSGRHLVTANIAGYINVYDLKEYEFLYSLPHYVCPPTALGVNSLTKSVVALYSDQRLVEYSLEKQEYTAWTRQIQKGRVSLGLPRYSPIREVSFDPNDKNLIILHDDSSIFVLDKLYMPVERHTKQSRSVQEKNVNHQVSPEVKGNVHKFVRKCTKYKHLLSFTNLENDEFVAVEITPSQILDKLPPLLKQKKFGT</sequence>
<reference evidence="3" key="1">
    <citation type="submission" date="2025-08" db="UniProtKB">
        <authorList>
            <consortium name="RefSeq"/>
        </authorList>
    </citation>
    <scope>IDENTIFICATION</scope>
    <source>
        <tissue evidence="3">Muscle</tissue>
    </source>
</reference>
<name>A0ABM1TK04_LIMPO</name>
<feature type="repeat" description="WD" evidence="1">
    <location>
        <begin position="14"/>
        <end position="55"/>
    </location>
</feature>
<keyword evidence="1" id="KW-0853">WD repeat</keyword>
<gene>
    <name evidence="3" type="primary">LOC106471892</name>
</gene>
<dbReference type="PANTHER" id="PTHR44163:SF1">
    <property type="entry name" value="U3 SMALL NUCLEOLAR RNA-ASSOCIATED PROTEIN 4 HOMOLOG"/>
    <property type="match status" value="1"/>
</dbReference>